<keyword evidence="10" id="KW-0472">Membrane</keyword>
<evidence type="ECO:0000256" key="3">
    <source>
        <dbReference type="ARBA" id="ARBA00022475"/>
    </source>
</evidence>
<evidence type="ECO:0000256" key="9">
    <source>
        <dbReference type="ARBA" id="ARBA00023004"/>
    </source>
</evidence>
<dbReference type="InterPro" id="IPR009056">
    <property type="entry name" value="Cyt_c-like_dom"/>
</dbReference>
<keyword evidence="15" id="KW-1185">Reference proteome</keyword>
<accession>A0ABU1PAU9</accession>
<protein>
    <submittedName>
        <fullName evidence="14">Mono/diheme cytochrome c family protein</fullName>
    </submittedName>
</protein>
<feature type="domain" description="Cytochrome c" evidence="13">
    <location>
        <begin position="44"/>
        <end position="147"/>
    </location>
</feature>
<feature type="domain" description="Cytochrome c" evidence="13">
    <location>
        <begin position="329"/>
        <end position="416"/>
    </location>
</feature>
<keyword evidence="4 11" id="KW-0349">Heme</keyword>
<dbReference type="Proteomes" id="UP001260715">
    <property type="component" value="Unassembled WGS sequence"/>
</dbReference>
<evidence type="ECO:0000259" key="13">
    <source>
        <dbReference type="PROSITE" id="PS51007"/>
    </source>
</evidence>
<dbReference type="Pfam" id="PF00034">
    <property type="entry name" value="Cytochrom_C"/>
    <property type="match status" value="3"/>
</dbReference>
<keyword evidence="5 11" id="KW-0479">Metal-binding</keyword>
<dbReference type="InterPro" id="IPR036909">
    <property type="entry name" value="Cyt_c-like_dom_sf"/>
</dbReference>
<dbReference type="EMBL" id="JAVDSJ010000001">
    <property type="protein sequence ID" value="MDR6582820.1"/>
    <property type="molecule type" value="Genomic_DNA"/>
</dbReference>
<name>A0ABU1PAU9_9BURK</name>
<evidence type="ECO:0000256" key="7">
    <source>
        <dbReference type="ARBA" id="ARBA00022737"/>
    </source>
</evidence>
<feature type="signal peptide" evidence="12">
    <location>
        <begin position="1"/>
        <end position="24"/>
    </location>
</feature>
<keyword evidence="8" id="KW-0249">Electron transport</keyword>
<dbReference type="InterPro" id="IPR008168">
    <property type="entry name" value="Cyt_C_IC"/>
</dbReference>
<evidence type="ECO:0000256" key="1">
    <source>
        <dbReference type="ARBA" id="ARBA00004236"/>
    </source>
</evidence>
<dbReference type="PANTHER" id="PTHR35008">
    <property type="entry name" value="BLL4482 PROTEIN-RELATED"/>
    <property type="match status" value="1"/>
</dbReference>
<dbReference type="PIRSF" id="PIRSF000018">
    <property type="entry name" value="Mb_ADH_cyt_c"/>
    <property type="match status" value="1"/>
</dbReference>
<evidence type="ECO:0000256" key="12">
    <source>
        <dbReference type="SAM" id="SignalP"/>
    </source>
</evidence>
<evidence type="ECO:0000256" key="5">
    <source>
        <dbReference type="ARBA" id="ARBA00022723"/>
    </source>
</evidence>
<organism evidence="14 15">
    <name type="scientific">Herbaspirillum frisingense</name>
    <dbReference type="NCBI Taxonomy" id="92645"/>
    <lineage>
        <taxon>Bacteria</taxon>
        <taxon>Pseudomonadati</taxon>
        <taxon>Pseudomonadota</taxon>
        <taxon>Betaproteobacteria</taxon>
        <taxon>Burkholderiales</taxon>
        <taxon>Oxalobacteraceae</taxon>
        <taxon>Herbaspirillum</taxon>
    </lineage>
</organism>
<keyword evidence="2" id="KW-0813">Transport</keyword>
<evidence type="ECO:0000256" key="6">
    <source>
        <dbReference type="ARBA" id="ARBA00022729"/>
    </source>
</evidence>
<gene>
    <name evidence="14" type="ORF">J2W50_000995</name>
</gene>
<keyword evidence="7" id="KW-0677">Repeat</keyword>
<evidence type="ECO:0000256" key="11">
    <source>
        <dbReference type="PROSITE-ProRule" id="PRU00433"/>
    </source>
</evidence>
<dbReference type="Gene3D" id="1.10.760.10">
    <property type="entry name" value="Cytochrome c-like domain"/>
    <property type="match status" value="3"/>
</dbReference>
<dbReference type="PROSITE" id="PS51007">
    <property type="entry name" value="CYTC"/>
    <property type="match status" value="3"/>
</dbReference>
<comment type="caution">
    <text evidence="14">The sequence shown here is derived from an EMBL/GenBank/DDBJ whole genome shotgun (WGS) entry which is preliminary data.</text>
</comment>
<feature type="domain" description="Cytochrome c" evidence="13">
    <location>
        <begin position="189"/>
        <end position="298"/>
    </location>
</feature>
<dbReference type="PRINTS" id="PR00605">
    <property type="entry name" value="CYTCHROMECIC"/>
</dbReference>
<sequence length="434" mass="46782">MKRLLMSAALVVVAIGAAAYACLARPEAPAGPAPVVYGAPADAARIQRGQYLTKAADCIACHTVAGGKPFAGGLAFQLPFGTLYSSNITADKTTGIGNWSDDDFVRALHEGVRKDGQHLYPAFPYTSYTQLSRDDVLAIKAYLFSLPTVTQETRKPELSFPFNQRWAMGFWNAAFFRSERFKPAPDRSPQWNTGAYLAIALAHCTECHTPRNIGFALNQARELSGADVNGWHAPNITSDPVHGIGAWTDAQLYQYLRSGHADGRGSAGGPMGEAVENSLQYLDPKDIQAIMSYLRSVAPQVGDKPTSINARPPAVTTSMAYSPSPQTPSHLQAGLKLFEASCASCHQWNGQGPQTPYAALLGARSVNDRSGQNVVQTILHGARMRIGEHEVFMPAFAAALTDDEVAQLSNYVIFQFGGKQGTVTADMVARQRPH</sequence>
<evidence type="ECO:0000256" key="4">
    <source>
        <dbReference type="ARBA" id="ARBA00022617"/>
    </source>
</evidence>
<keyword evidence="9 11" id="KW-0408">Iron</keyword>
<proteinExistence type="predicted"/>
<reference evidence="14 15" key="1">
    <citation type="submission" date="2023-07" db="EMBL/GenBank/DDBJ databases">
        <title>Sorghum-associated microbial communities from plants grown in Nebraska, USA.</title>
        <authorList>
            <person name="Schachtman D."/>
        </authorList>
    </citation>
    <scope>NUCLEOTIDE SEQUENCE [LARGE SCALE GENOMIC DNA]</scope>
    <source>
        <strain evidence="14 15">596</strain>
    </source>
</reference>
<dbReference type="RefSeq" id="WP_102662030.1">
    <property type="nucleotide sequence ID" value="NZ_JAVDSJ010000001.1"/>
</dbReference>
<evidence type="ECO:0000313" key="14">
    <source>
        <dbReference type="EMBL" id="MDR6582820.1"/>
    </source>
</evidence>
<evidence type="ECO:0000256" key="8">
    <source>
        <dbReference type="ARBA" id="ARBA00022982"/>
    </source>
</evidence>
<keyword evidence="3" id="KW-1003">Cell membrane</keyword>
<evidence type="ECO:0000313" key="15">
    <source>
        <dbReference type="Proteomes" id="UP001260715"/>
    </source>
</evidence>
<dbReference type="InterPro" id="IPR051459">
    <property type="entry name" value="Cytochrome_c-type_DH"/>
</dbReference>
<dbReference type="SUPFAM" id="SSF46626">
    <property type="entry name" value="Cytochrome c"/>
    <property type="match status" value="3"/>
</dbReference>
<dbReference type="PANTHER" id="PTHR35008:SF8">
    <property type="entry name" value="ALCOHOL DEHYDROGENASE CYTOCHROME C SUBUNIT"/>
    <property type="match status" value="1"/>
</dbReference>
<evidence type="ECO:0000256" key="2">
    <source>
        <dbReference type="ARBA" id="ARBA00022448"/>
    </source>
</evidence>
<dbReference type="PROSITE" id="PS51257">
    <property type="entry name" value="PROKAR_LIPOPROTEIN"/>
    <property type="match status" value="1"/>
</dbReference>
<evidence type="ECO:0000256" key="10">
    <source>
        <dbReference type="ARBA" id="ARBA00023136"/>
    </source>
</evidence>
<keyword evidence="6 12" id="KW-0732">Signal</keyword>
<feature type="chain" id="PRO_5045056146" evidence="12">
    <location>
        <begin position="25"/>
        <end position="434"/>
    </location>
</feature>
<dbReference type="InterPro" id="IPR014353">
    <property type="entry name" value="Membr-bd_ADH_cyt_c"/>
</dbReference>
<comment type="subcellular location">
    <subcellularLocation>
        <location evidence="1">Cell membrane</location>
    </subcellularLocation>
</comment>